<reference evidence="5 6" key="2">
    <citation type="submission" date="2013-09" db="EMBL/GenBank/DDBJ databases">
        <title>Whole genome comparison of six Crocosphaera watsonii strains with differing phenotypes.</title>
        <authorList>
            <person name="Bench S.R."/>
            <person name="Heller P."/>
            <person name="Frank I."/>
            <person name="Arciniega M."/>
            <person name="Shilova I.N."/>
            <person name="Zehr J.P."/>
        </authorList>
    </citation>
    <scope>NUCLEOTIDE SEQUENCE [LARGE SCALE GENOMIC DNA]</scope>
    <source>
        <strain evidence="5 6">WH 0402</strain>
    </source>
</reference>
<name>T2JVY7_CROWT</name>
<dbReference type="GO" id="GO:0000049">
    <property type="term" value="F:tRNA binding"/>
    <property type="evidence" value="ECO:0007669"/>
    <property type="project" value="InterPro"/>
</dbReference>
<organism evidence="5 6">
    <name type="scientific">Crocosphaera watsonii WH 0402</name>
    <dbReference type="NCBI Taxonomy" id="1284629"/>
    <lineage>
        <taxon>Bacteria</taxon>
        <taxon>Bacillati</taxon>
        <taxon>Cyanobacteriota</taxon>
        <taxon>Cyanophyceae</taxon>
        <taxon>Oscillatoriophycideae</taxon>
        <taxon>Chroococcales</taxon>
        <taxon>Aphanothecaceae</taxon>
        <taxon>Crocosphaera</taxon>
    </lineage>
</organism>
<evidence type="ECO:0000256" key="2">
    <source>
        <dbReference type="ARBA" id="ARBA00022552"/>
    </source>
</evidence>
<dbReference type="InterPro" id="IPR050080">
    <property type="entry name" value="RNase_PH"/>
</dbReference>
<evidence type="ECO:0000259" key="4">
    <source>
        <dbReference type="Pfam" id="PF01138"/>
    </source>
</evidence>
<dbReference type="GO" id="GO:0016075">
    <property type="term" value="P:rRNA catabolic process"/>
    <property type="evidence" value="ECO:0007669"/>
    <property type="project" value="TreeGrafter"/>
</dbReference>
<dbReference type="GO" id="GO:0008033">
    <property type="term" value="P:tRNA processing"/>
    <property type="evidence" value="ECO:0007669"/>
    <property type="project" value="InterPro"/>
</dbReference>
<dbReference type="SUPFAM" id="SSF54211">
    <property type="entry name" value="Ribosomal protein S5 domain 2-like"/>
    <property type="match status" value="1"/>
</dbReference>
<reference evidence="5 6" key="1">
    <citation type="submission" date="2013-01" db="EMBL/GenBank/DDBJ databases">
        <authorList>
            <person name="Bench S."/>
        </authorList>
    </citation>
    <scope>NUCLEOTIDE SEQUENCE [LARGE SCALE GENOMIC DNA]</scope>
    <source>
        <strain evidence="5 6">WH 0402</strain>
    </source>
</reference>
<keyword evidence="2" id="KW-0698">rRNA processing</keyword>
<accession>T2JVY7</accession>
<dbReference type="InterPro" id="IPR002381">
    <property type="entry name" value="RNase_PH_bac-type"/>
</dbReference>
<dbReference type="InterPro" id="IPR001247">
    <property type="entry name" value="ExoRNase_PH_dom1"/>
</dbReference>
<keyword evidence="5" id="KW-0808">Transferase</keyword>
<dbReference type="AlphaFoldDB" id="T2JVY7"/>
<dbReference type="InterPro" id="IPR027408">
    <property type="entry name" value="PNPase/RNase_PH_dom_sf"/>
</dbReference>
<dbReference type="EC" id="2.7.7.56" evidence="5"/>
<dbReference type="GO" id="GO:0009022">
    <property type="term" value="F:tRNA nucleotidyltransferase activity"/>
    <property type="evidence" value="ECO:0007669"/>
    <property type="project" value="UniProtKB-EC"/>
</dbReference>
<dbReference type="Proteomes" id="UP000018130">
    <property type="component" value="Unassembled WGS sequence"/>
</dbReference>
<feature type="domain" description="Exoribonuclease phosphorolytic" evidence="4">
    <location>
        <begin position="3"/>
        <end position="72"/>
    </location>
</feature>
<evidence type="ECO:0000256" key="3">
    <source>
        <dbReference type="ARBA" id="ARBA00022884"/>
    </source>
</evidence>
<dbReference type="PANTHER" id="PTHR11953">
    <property type="entry name" value="EXOSOME COMPLEX COMPONENT"/>
    <property type="match status" value="1"/>
</dbReference>
<comment type="caution">
    <text evidence="5">The sequence shown here is derived from an EMBL/GenBank/DDBJ whole genome shotgun (WGS) entry which is preliminary data.</text>
</comment>
<dbReference type="InterPro" id="IPR020568">
    <property type="entry name" value="Ribosomal_Su5_D2-typ_SF"/>
</dbReference>
<evidence type="ECO:0000313" key="6">
    <source>
        <dbReference type="Proteomes" id="UP000018130"/>
    </source>
</evidence>
<keyword evidence="5" id="KW-0548">Nucleotidyltransferase</keyword>
<dbReference type="NCBIfam" id="TIGR01966">
    <property type="entry name" value="RNasePH"/>
    <property type="match status" value="1"/>
</dbReference>
<dbReference type="Gene3D" id="3.30.230.70">
    <property type="entry name" value="GHMP Kinase, N-terminal domain"/>
    <property type="match status" value="1"/>
</dbReference>
<dbReference type="Pfam" id="PF01138">
    <property type="entry name" value="RNase_PH"/>
    <property type="match status" value="1"/>
</dbReference>
<protein>
    <submittedName>
        <fullName evidence="5">Ribonuclease PH</fullName>
        <ecNumber evidence="5">2.7.7.56</ecNumber>
    </submittedName>
</protein>
<proteinExistence type="inferred from homology"/>
<keyword evidence="3" id="KW-0694">RNA-binding</keyword>
<sequence length="112" mass="12221">MLPGSTQERQRREFLKLSGRTQEIQRLIGRSLRSCINLQQLGERTITIDCDVLQADGGTRTTSITGGYVALGLAIKKLLKTGDLTTSPLKFPVAAISVGLIEGDAFFRLELS</sequence>
<comment type="similarity">
    <text evidence="1">Belongs to the RNase PH family.</text>
</comment>
<dbReference type="EMBL" id="CAQN01000932">
    <property type="protein sequence ID" value="CCQ69249.1"/>
    <property type="molecule type" value="Genomic_DNA"/>
</dbReference>
<evidence type="ECO:0000313" key="5">
    <source>
        <dbReference type="EMBL" id="CCQ69249.1"/>
    </source>
</evidence>
<dbReference type="InterPro" id="IPR018336">
    <property type="entry name" value="RNase_PH_CS"/>
</dbReference>
<evidence type="ECO:0000256" key="1">
    <source>
        <dbReference type="ARBA" id="ARBA00006678"/>
    </source>
</evidence>
<gene>
    <name evidence="5" type="ORF">CWATWH0402_4060</name>
</gene>
<dbReference type="PANTHER" id="PTHR11953:SF0">
    <property type="entry name" value="EXOSOME COMPLEX COMPONENT RRP41"/>
    <property type="match status" value="1"/>
</dbReference>
<dbReference type="PROSITE" id="PS01277">
    <property type="entry name" value="RIBONUCLEASE_PH"/>
    <property type="match status" value="1"/>
</dbReference>
<dbReference type="GO" id="GO:0006364">
    <property type="term" value="P:rRNA processing"/>
    <property type="evidence" value="ECO:0007669"/>
    <property type="project" value="UniProtKB-KW"/>
</dbReference>